<feature type="compositionally biased region" description="Gly residues" evidence="1">
    <location>
        <begin position="37"/>
        <end position="67"/>
    </location>
</feature>
<reference evidence="2" key="2">
    <citation type="submission" date="2024-04" db="UniProtKB">
        <authorList>
            <consortium name="Ensembl"/>
        </authorList>
    </citation>
    <scope>IDENTIFICATION</scope>
</reference>
<evidence type="ECO:0000256" key="1">
    <source>
        <dbReference type="SAM" id="MobiDB-lite"/>
    </source>
</evidence>
<accession>G3PEI8</accession>
<dbReference type="AlphaFoldDB" id="G3PEI8"/>
<dbReference type="Ensembl" id="ENSGACT00000016043.1">
    <property type="protein sequence ID" value="ENSGACP00000016012.1"/>
    <property type="gene ID" value="ENSGACG00000012101.1"/>
</dbReference>
<proteinExistence type="predicted"/>
<dbReference type="InParanoid" id="G3PEI8"/>
<protein>
    <submittedName>
        <fullName evidence="2">Uncharacterized protein</fullName>
    </submittedName>
</protein>
<reference evidence="2" key="1">
    <citation type="submission" date="2006-01" db="EMBL/GenBank/DDBJ databases">
        <authorList>
            <person name="Lindblad-Toh K."/>
            <person name="Mauceli E."/>
            <person name="Grabherr M."/>
            <person name="Chang J.L."/>
            <person name="Lander E.S."/>
        </authorList>
    </citation>
    <scope>NUCLEOTIDE SEQUENCE [LARGE SCALE GENOMIC DNA]</scope>
</reference>
<sequence length="133" mass="14215">RWWSRWRSSRRWSRWRSSRWWSRWRSSRRRSRWTSSTGGGAGGGAAGGGADGGAAGGGAGGGAAGGGAGAAVVLFVTSYCFPSPPRPCCPSSPPTLWVWTDNLSGPPARRRRLRGHTGGGESTVSRVEATWRR</sequence>
<name>G3PEI8_GASAC</name>
<dbReference type="Bgee" id="ENSGACG00000012101">
    <property type="expression patterns" value="Expressed in zone of skin and 1 other cell type or tissue"/>
</dbReference>
<evidence type="ECO:0000313" key="2">
    <source>
        <dbReference type="Ensembl" id="ENSGACP00000016012.1"/>
    </source>
</evidence>
<organism evidence="2">
    <name type="scientific">Gasterosteus aculeatus</name>
    <name type="common">Three-spined stickleback</name>
    <dbReference type="NCBI Taxonomy" id="69293"/>
    <lineage>
        <taxon>Eukaryota</taxon>
        <taxon>Metazoa</taxon>
        <taxon>Chordata</taxon>
        <taxon>Craniata</taxon>
        <taxon>Vertebrata</taxon>
        <taxon>Euteleostomi</taxon>
        <taxon>Actinopterygii</taxon>
        <taxon>Neopterygii</taxon>
        <taxon>Teleostei</taxon>
        <taxon>Neoteleostei</taxon>
        <taxon>Acanthomorphata</taxon>
        <taxon>Eupercaria</taxon>
        <taxon>Perciformes</taxon>
        <taxon>Cottioidei</taxon>
        <taxon>Gasterosteales</taxon>
        <taxon>Gasterosteidae</taxon>
        <taxon>Gasterosteus</taxon>
    </lineage>
</organism>
<feature type="region of interest" description="Disordered" evidence="1">
    <location>
        <begin position="107"/>
        <end position="133"/>
    </location>
</feature>
<feature type="region of interest" description="Disordered" evidence="1">
    <location>
        <begin position="28"/>
        <end position="67"/>
    </location>
</feature>